<gene>
    <name evidence="1" type="ORF">GCK32_006061</name>
</gene>
<evidence type="ECO:0000313" key="1">
    <source>
        <dbReference type="EMBL" id="KAK5980797.1"/>
    </source>
</evidence>
<dbReference type="Proteomes" id="UP001331761">
    <property type="component" value="Unassembled WGS sequence"/>
</dbReference>
<sequence length="101" mass="11440">MDEVDVAIHIEPLVEALRDLNEQLALPFASLDGKIDTMTSILNHNFEVLNRRIDIILERTAPKSNCVFCSIEDNNGYESTSLQQTPPTPACQQLWRDMLVL</sequence>
<organism evidence="1 2">
    <name type="scientific">Trichostrongylus colubriformis</name>
    <name type="common">Black scour worm</name>
    <dbReference type="NCBI Taxonomy" id="6319"/>
    <lineage>
        <taxon>Eukaryota</taxon>
        <taxon>Metazoa</taxon>
        <taxon>Ecdysozoa</taxon>
        <taxon>Nematoda</taxon>
        <taxon>Chromadorea</taxon>
        <taxon>Rhabditida</taxon>
        <taxon>Rhabditina</taxon>
        <taxon>Rhabditomorpha</taxon>
        <taxon>Strongyloidea</taxon>
        <taxon>Trichostrongylidae</taxon>
        <taxon>Trichostrongylus</taxon>
    </lineage>
</organism>
<keyword evidence="2" id="KW-1185">Reference proteome</keyword>
<dbReference type="EMBL" id="WIXE01007000">
    <property type="protein sequence ID" value="KAK5980797.1"/>
    <property type="molecule type" value="Genomic_DNA"/>
</dbReference>
<protein>
    <submittedName>
        <fullName evidence="1">Uncharacterized protein</fullName>
    </submittedName>
</protein>
<accession>A0AAN8FL68</accession>
<dbReference type="AlphaFoldDB" id="A0AAN8FL68"/>
<evidence type="ECO:0000313" key="2">
    <source>
        <dbReference type="Proteomes" id="UP001331761"/>
    </source>
</evidence>
<reference evidence="1 2" key="1">
    <citation type="submission" date="2019-10" db="EMBL/GenBank/DDBJ databases">
        <title>Assembly and Annotation for the nematode Trichostrongylus colubriformis.</title>
        <authorList>
            <person name="Martin J."/>
        </authorList>
    </citation>
    <scope>NUCLEOTIDE SEQUENCE [LARGE SCALE GENOMIC DNA]</scope>
    <source>
        <strain evidence="1">G859</strain>
        <tissue evidence="1">Whole worm</tissue>
    </source>
</reference>
<proteinExistence type="predicted"/>
<comment type="caution">
    <text evidence="1">The sequence shown here is derived from an EMBL/GenBank/DDBJ whole genome shotgun (WGS) entry which is preliminary data.</text>
</comment>
<name>A0AAN8FL68_TRICO</name>